<keyword evidence="3" id="KW-1185">Reference proteome</keyword>
<proteinExistence type="predicted"/>
<sequence>MSRSTTHTFTCPCGQVFNGQAYEYVNVADDAHLRYVVLAGLINVSTCPNCGRRAAISMPFVYSDPAYNLLAYVHPRADAPEDARLLILEKLRDVYMDATKLHEQQDKAGESSGNNGGRVVSLSASEAKDMPPLKVVFGLEQLSELINNELSPEDRLGRLALSTQSRSEAERGQFHDITRKLATEMGCCIEVEDMPDEYTVWLYGSRRQVGALMRELATRG</sequence>
<protein>
    <recommendedName>
        <fullName evidence="1">CpXC domain-containing protein</fullName>
    </recommendedName>
</protein>
<accession>A0A401ZEA7</accession>
<reference evidence="3" key="1">
    <citation type="submission" date="2018-12" db="EMBL/GenBank/DDBJ databases">
        <title>Tengunoibacter tsumagoiensis gen. nov., sp. nov., Dictyobacter kobayashii sp. nov., D. alpinus sp. nov., and D. joshuensis sp. nov. and description of Dictyobacteraceae fam. nov. within the order Ktedonobacterales isolated from Tengu-no-mugimeshi.</title>
        <authorList>
            <person name="Wang C.M."/>
            <person name="Zheng Y."/>
            <person name="Sakai Y."/>
            <person name="Toyoda A."/>
            <person name="Minakuchi Y."/>
            <person name="Abe K."/>
            <person name="Yokota A."/>
            <person name="Yabe S."/>
        </authorList>
    </citation>
    <scope>NUCLEOTIDE SEQUENCE [LARGE SCALE GENOMIC DNA]</scope>
    <source>
        <strain evidence="3">S-27</strain>
    </source>
</reference>
<dbReference type="RefSeq" id="WP_126596284.1">
    <property type="nucleotide sequence ID" value="NZ_BIFQ01000001.1"/>
</dbReference>
<dbReference type="OrthoDB" id="150880at2"/>
<organism evidence="2 3">
    <name type="scientific">Dictyobacter aurantiacus</name>
    <dbReference type="NCBI Taxonomy" id="1936993"/>
    <lineage>
        <taxon>Bacteria</taxon>
        <taxon>Bacillati</taxon>
        <taxon>Chloroflexota</taxon>
        <taxon>Ktedonobacteria</taxon>
        <taxon>Ktedonobacterales</taxon>
        <taxon>Dictyobacteraceae</taxon>
        <taxon>Dictyobacter</taxon>
    </lineage>
</organism>
<comment type="caution">
    <text evidence="2">The sequence shown here is derived from an EMBL/GenBank/DDBJ whole genome shotgun (WGS) entry which is preliminary data.</text>
</comment>
<dbReference type="InterPro" id="IPR025682">
    <property type="entry name" value="CpXC_dom"/>
</dbReference>
<dbReference type="Proteomes" id="UP000287224">
    <property type="component" value="Unassembled WGS sequence"/>
</dbReference>
<evidence type="ECO:0000313" key="3">
    <source>
        <dbReference type="Proteomes" id="UP000287224"/>
    </source>
</evidence>
<evidence type="ECO:0000313" key="2">
    <source>
        <dbReference type="EMBL" id="GCE05214.1"/>
    </source>
</evidence>
<gene>
    <name evidence="2" type="ORF">KDAU_25430</name>
</gene>
<evidence type="ECO:0000259" key="1">
    <source>
        <dbReference type="Pfam" id="PF14353"/>
    </source>
</evidence>
<feature type="domain" description="CpXC" evidence="1">
    <location>
        <begin position="10"/>
        <end position="109"/>
    </location>
</feature>
<name>A0A401ZEA7_9CHLR</name>
<dbReference type="AlphaFoldDB" id="A0A401ZEA7"/>
<dbReference type="EMBL" id="BIFQ01000001">
    <property type="protein sequence ID" value="GCE05214.1"/>
    <property type="molecule type" value="Genomic_DNA"/>
</dbReference>
<dbReference type="Pfam" id="PF14353">
    <property type="entry name" value="CpXC"/>
    <property type="match status" value="1"/>
</dbReference>